<dbReference type="InterPro" id="IPR028994">
    <property type="entry name" value="Integrin_alpha_N"/>
</dbReference>
<keyword evidence="2" id="KW-0677">Repeat</keyword>
<dbReference type="InterPro" id="IPR010221">
    <property type="entry name" value="VCBS_dom"/>
</dbReference>
<dbReference type="EMBL" id="CP074126">
    <property type="protein sequence ID" value="QUS57323.1"/>
    <property type="molecule type" value="Genomic_DNA"/>
</dbReference>
<dbReference type="NCBIfam" id="TIGR01965">
    <property type="entry name" value="VCBS_repeat"/>
    <property type="match status" value="4"/>
</dbReference>
<dbReference type="InterPro" id="IPR013519">
    <property type="entry name" value="Int_alpha_beta-p"/>
</dbReference>
<dbReference type="Gene3D" id="2.130.10.130">
    <property type="entry name" value="Integrin alpha, N-terminal"/>
    <property type="match status" value="5"/>
</dbReference>
<feature type="domain" description="Cadherin" evidence="4">
    <location>
        <begin position="102"/>
        <end position="208"/>
    </location>
</feature>
<evidence type="ECO:0000256" key="3">
    <source>
        <dbReference type="ARBA" id="ARBA00023180"/>
    </source>
</evidence>
<dbReference type="SUPFAM" id="SSF63829">
    <property type="entry name" value="Calcium-dependent phosphotriesterase"/>
    <property type="match status" value="4"/>
</dbReference>
<dbReference type="Pfam" id="PF00353">
    <property type="entry name" value="HemolysinCabind"/>
    <property type="match status" value="1"/>
</dbReference>
<evidence type="ECO:0000313" key="5">
    <source>
        <dbReference type="EMBL" id="QUS57323.1"/>
    </source>
</evidence>
<name>A0ABX8AQK6_9HYPH</name>
<protein>
    <submittedName>
        <fullName evidence="5">VCBS domain-containing protein</fullName>
    </submittedName>
</protein>
<dbReference type="PANTHER" id="PTHR36220">
    <property type="entry name" value="UNNAMED PRODUCT"/>
    <property type="match status" value="1"/>
</dbReference>
<keyword evidence="6" id="KW-1185">Reference proteome</keyword>
<evidence type="ECO:0000256" key="1">
    <source>
        <dbReference type="ARBA" id="ARBA00022729"/>
    </source>
</evidence>
<dbReference type="PROSITE" id="PS50268">
    <property type="entry name" value="CADHERIN_2"/>
    <property type="match status" value="1"/>
</dbReference>
<dbReference type="PROSITE" id="PS00330">
    <property type="entry name" value="HEMOLYSIN_CALCIUM"/>
    <property type="match status" value="2"/>
</dbReference>
<dbReference type="Pfam" id="PF14312">
    <property type="entry name" value="FG-GAP_2"/>
    <property type="match status" value="15"/>
</dbReference>
<dbReference type="InterPro" id="IPR018511">
    <property type="entry name" value="Hemolysin-typ_Ca-bd_CS"/>
</dbReference>
<evidence type="ECO:0000313" key="6">
    <source>
        <dbReference type="Proteomes" id="UP000680706"/>
    </source>
</evidence>
<dbReference type="InterPro" id="IPR001343">
    <property type="entry name" value="Hemolysn_Ca-bd"/>
</dbReference>
<keyword evidence="1" id="KW-0732">Signal</keyword>
<accession>A0ABX8AQK6</accession>
<evidence type="ECO:0000256" key="2">
    <source>
        <dbReference type="ARBA" id="ARBA00022737"/>
    </source>
</evidence>
<dbReference type="InterPro" id="IPR002126">
    <property type="entry name" value="Cadherin-like_dom"/>
</dbReference>
<reference evidence="5 6" key="1">
    <citation type="journal article" date="2021" name="Angew. Chem. Int. Ed. Engl.">
        <title>A novel family of nonribosomal peptides modulate collective behavior in Pseudovibrio bacteria isolated from marine sponges.</title>
        <authorList>
            <person name="Ioca L.P."/>
            <person name="Dai Y."/>
            <person name="Kunakom S."/>
            <person name="Diaz-Espinosa J."/>
            <person name="Krunic A."/>
            <person name="Crnkovic C.M."/>
            <person name="Orjala J."/>
            <person name="Sanchez L.M."/>
            <person name="Ferreira A.G."/>
            <person name="Berlinck R.G.S."/>
            <person name="Eustaquio A.S."/>
        </authorList>
    </citation>
    <scope>NUCLEOTIDE SEQUENCE [LARGE SCALE GENOMIC DNA]</scope>
    <source>
        <strain evidence="5 6">Ab134</strain>
    </source>
</reference>
<dbReference type="InterPro" id="IPR013517">
    <property type="entry name" value="FG-GAP"/>
</dbReference>
<keyword evidence="3" id="KW-0325">Glycoprotein</keyword>
<dbReference type="PANTHER" id="PTHR36220:SF1">
    <property type="entry name" value="GAMMA TUBULIN COMPLEX COMPONENT C-TERMINAL DOMAIN-CONTAINING PROTEIN"/>
    <property type="match status" value="1"/>
</dbReference>
<dbReference type="Pfam" id="PF17963">
    <property type="entry name" value="Big_9"/>
    <property type="match status" value="4"/>
</dbReference>
<dbReference type="RefSeq" id="WP_211915075.1">
    <property type="nucleotide sequence ID" value="NZ_CP074126.1"/>
</dbReference>
<dbReference type="SUPFAM" id="SSF63825">
    <property type="entry name" value="YWTD domain"/>
    <property type="match status" value="1"/>
</dbReference>
<dbReference type="Gene3D" id="2.60.40.2810">
    <property type="match status" value="1"/>
</dbReference>
<dbReference type="Proteomes" id="UP000680706">
    <property type="component" value="Chromosome"/>
</dbReference>
<sequence>MSNTPPQAFPVSVTINENGEVEIRVFFQDFDLGDTHNLEIHVGDMLGTSTVIDEETFRYDPGTAFDYLKPGETATDTFSYTVTDSAGATATETVTITLTGKNDGPVAVSVTAQTDEDTPITIAPDFSDADAGDSHTLTVDTEGTKGTVIVNEDGTFTYDPNGAFDELGKGESAVDTFTYTVTDASGATSTETVTVTINGLDENNPPITYPVELDAVEDGKIAFRVIFEDQDIGDTHTYEVDKDVLKGSLTEVGDRLFHYEPGVAFDYLAEGETSTDTFTYTVTDNSGASHTSTVIITVTGKNDAPVASSVDVSTSESSSVVITPDFSDADTNDSHTITVETDGTLGSVTVNDDGTFTYDPNGQFDDLDRGQSATDSFTYTVTDEMGVSSTQTVVVTVNGESEVAIQPGKIRASDGMKSDVFGLASQINDHGVIVVGAYGDDDKGDNSGSVYIYTPDGNGWFSETKLGASDGMQNDRFGSAVAINNSGVVAVSAPRDNDAGDYLGSVYAYIPTGGGNYKEVKLTVDAGVTYDYLGEDLVINDAGVIVASAFGSTDDRIVVFTPDEEGGYTQESLPVSGNGTHTNRGVHINEDGVISVGGLGSVTVFTPNAEGGYSELVLSAPDSNSSFGKHVAVESDGTIIVGGADAIFVYEPDGEGNYAISKFDALAGSSFAVSADGTIVVGHAAHNTNGAVQVYAPDGDGGYTRYDLTAFDGAVNDYFGYSVSIADDGTITVGAYADDDKGENSGSVYVFTRNEDGSYTGPDGTIYAATGSADILTYGEYVEPQGDATAGKIKAFDGTESDVFGLASQINDHGVIVVGAYGDDDKGDNSGSVYIYTPDGNGGFSETKLVASDGATNDRFGSVAAINNSGVVAVSATRDDDGTGNYFGSVYAYIPTDGGSYKEVKLTADVGVKYDYLGEDLVINDAGVIVASAFGSTDDRIVVFTPDEEGGYTQESLPVSGNGTHTNRGVHINEDGVISVGGLGSVTVFTPNAEGGYSELVLSAPDSNSSFGKHVAVESDGTIIVGGADAIFVYEPDGEGNYAISKFDALAGSSFAVSADGTIVVGHAAHNTNGAVQVYAPDGDGGYTRYDLTAFDGAVNDYFGYSVSIADDGTITVGAYADDDKGENSGSVYVFTRNEDGSYTGPDGTIYAATGSADILTYGEYVEPQGDATAGKIKAFDGTESDVFGLASQINDHGVIVVGAYGDDDKGDNSGSVYIYTPDGNGGFSETKLVASDGATNDRFGSVAAINNSGVVAVSATRDDDGTGNYFGSVYAYIPTDGGSYKEVKLTADVGVKYDYLGEDLVINDAGVIVASAFGSTDDRIVVFTPDEEGGYTQESLPVSGNGTHTNRGVHINEDGVISVGGLGSVTVFTPNAEGGYSELVLSAPDSNSSFGKHVAVESDGTIIVGGADAIFVYEPDGEGNYAISKFDALAGSSFAVSADGTIVVGHAAQNSNKGSVQVYAPDGDGGYTRYDLTAFDGAVKDYFGYAVSIADDGTITVGAYGDDYRGDNAGSVYVFTRNEDGSYTGPNGTIYAAAGSADILTYGEYVEPQGDATAGKIRAFDGTEKDVFGLSSQINDHGVIVVGAYGDDDKGDNSGSVYIYTPDGNGGFSETKLVASDGAASDRFGSVAAINNSGVVAVSASRDNDTGNYFGSVYAYIPTDGGSYKEVKLTADAGVKYDYLGEDLVINDAGVIVASAFGSASDRIVVFTPDGEGGYTQESLPVPGNGTHTNRGVHINEDGVISVGGLGSVTVFTPNDEGGYSELVLSAPDSNSSFGKHVAVESDGTIIVGGADAIFVYEPDGEGNYAISKFDVLAGSSFAVSADGTIVVGHAAQNSNKGSVQVYAPDGDGGYTRYDLTAFDAAVNDYFGYSVSIADDGTITVGAYGDDYRGDNAGSVYVFTRNEDGSYTGPDGTIYEVAEVVDILTYGEYVEPQGDATAGKIRAFDGTEKDVFGLSSQINDHGVIVVGAYGDDDKGDNSGSVYIYTPDGNGGFSETKLVASDGAASDRFGSVAAINNSGVVAVSASRDNDTGNYFGSVYAYIPTDGGSYKEVKLTADAGVKYDYLGEDLVINDAGVIVASAFGSASDRIVVFTPDGEGGYTQESLPVPGNGTHTNRGVHINEDGVISVGGLGSVTVFTPNDEGGYSELVLSAPDSNSSFGKHVAVESDGTIIVGGADAIFVYEPDGEGNYAISKFDALAGSSFAVSADGTIVVGHAAQNSNKGSVQVYAPDGDGGYTRYDLTAFDGAVKDYFGYAVSIADDGTITVGAYGDDYKGDNAGSVYVFTRNEDGSYTGPDGTIYEAAGPVEVSDLGLAAMELKGSEASDMLQGGDLVDTLNGNGGDDVIDGGAGDDILTGGEGKDTFVFASGELGHDTINDFSAGEGLIDVVKFETSLFGDFDEVLASAEQVGADTVITVNEDTSITLKGVSITDLHADDFAFV</sequence>
<gene>
    <name evidence="5" type="ORF">KGB56_08020</name>
</gene>
<dbReference type="PROSITE" id="PS51470">
    <property type="entry name" value="FG_GAP"/>
    <property type="match status" value="6"/>
</dbReference>
<organism evidence="5 6">
    <name type="scientific">Pseudovibrio brasiliensis</name>
    <dbReference type="NCBI Taxonomy" id="1898042"/>
    <lineage>
        <taxon>Bacteria</taxon>
        <taxon>Pseudomonadati</taxon>
        <taxon>Pseudomonadota</taxon>
        <taxon>Alphaproteobacteria</taxon>
        <taxon>Hyphomicrobiales</taxon>
        <taxon>Stappiaceae</taxon>
        <taxon>Pseudovibrio</taxon>
    </lineage>
</organism>
<proteinExistence type="predicted"/>
<dbReference type="SMART" id="SM00191">
    <property type="entry name" value="Int_alpha"/>
    <property type="match status" value="14"/>
</dbReference>
<evidence type="ECO:0000259" key="4">
    <source>
        <dbReference type="PROSITE" id="PS50268"/>
    </source>
</evidence>